<dbReference type="Gene3D" id="1.20.1660.10">
    <property type="entry name" value="Hypothetical protein (EF3068)"/>
    <property type="match status" value="1"/>
</dbReference>
<dbReference type="CDD" id="cd07064">
    <property type="entry name" value="AlkD_like_1"/>
    <property type="match status" value="1"/>
</dbReference>
<dbReference type="InterPro" id="IPR016024">
    <property type="entry name" value="ARM-type_fold"/>
</dbReference>
<dbReference type="Pfam" id="PF08713">
    <property type="entry name" value="DNA_alkylation"/>
    <property type="match status" value="1"/>
</dbReference>
<evidence type="ECO:0000313" key="2">
    <source>
        <dbReference type="Proteomes" id="UP000181884"/>
    </source>
</evidence>
<dbReference type="PANTHER" id="PTHR34070">
    <property type="entry name" value="ARMADILLO-TYPE FOLD"/>
    <property type="match status" value="1"/>
</dbReference>
<evidence type="ECO:0000313" key="1">
    <source>
        <dbReference type="EMBL" id="OJG19565.1"/>
    </source>
</evidence>
<dbReference type="Gene3D" id="1.25.40.290">
    <property type="entry name" value="ARM repeat domains"/>
    <property type="match status" value="1"/>
</dbReference>
<dbReference type="SUPFAM" id="SSF48371">
    <property type="entry name" value="ARM repeat"/>
    <property type="match status" value="1"/>
</dbReference>
<sequence>MDAQSLSYQKSSFQEENFMSRLIFEANPSQAVPMSKYMKDQFPFLGIPKPIRAQLAKELMKESRGWTGAKLREEVFHYYQQSEREYQYLAIDLFNKNVLRLELSELKSYLPLVAKKEWWDSIDAWRKGFNDYVKAYPDKLPEVFNWFFQAEDFWFRRISINLQLQSKAATNLALLEQAILNDRTTAEFFIQKAIGWSLREYSKTDPFYVTDFIAKNDLSKLATREGSKYLKKIKENQAES</sequence>
<name>A0A1L8RIN1_9ENTE</name>
<proteinExistence type="predicted"/>
<gene>
    <name evidence="1" type="ORF">RU97_GL001136</name>
</gene>
<organism evidence="1 2">
    <name type="scientific">Enterococcus canis</name>
    <dbReference type="NCBI Taxonomy" id="214095"/>
    <lineage>
        <taxon>Bacteria</taxon>
        <taxon>Bacillati</taxon>
        <taxon>Bacillota</taxon>
        <taxon>Bacilli</taxon>
        <taxon>Lactobacillales</taxon>
        <taxon>Enterococcaceae</taxon>
        <taxon>Enterococcus</taxon>
    </lineage>
</organism>
<dbReference type="InterPro" id="IPR014825">
    <property type="entry name" value="DNA_alkylation"/>
</dbReference>
<dbReference type="PANTHER" id="PTHR34070:SF1">
    <property type="entry name" value="DNA ALKYLATION REPAIR PROTEIN"/>
    <property type="match status" value="1"/>
</dbReference>
<dbReference type="STRING" id="214095.RU97_GL001136"/>
<keyword evidence="2" id="KW-1185">Reference proteome</keyword>
<dbReference type="Proteomes" id="UP000181884">
    <property type="component" value="Unassembled WGS sequence"/>
</dbReference>
<evidence type="ECO:0008006" key="3">
    <source>
        <dbReference type="Google" id="ProtNLM"/>
    </source>
</evidence>
<accession>A0A1L8RIN1</accession>
<reference evidence="1 2" key="1">
    <citation type="submission" date="2014-12" db="EMBL/GenBank/DDBJ databases">
        <title>Draft genome sequences of 29 type strains of Enterococci.</title>
        <authorList>
            <person name="Zhong Z."/>
            <person name="Sun Z."/>
            <person name="Liu W."/>
            <person name="Zhang W."/>
            <person name="Zhang H."/>
        </authorList>
    </citation>
    <scope>NUCLEOTIDE SEQUENCE [LARGE SCALE GENOMIC DNA]</scope>
    <source>
        <strain evidence="1 2">DSM 17029</strain>
    </source>
</reference>
<dbReference type="EMBL" id="JXKH01000002">
    <property type="protein sequence ID" value="OJG19565.1"/>
    <property type="molecule type" value="Genomic_DNA"/>
</dbReference>
<protein>
    <recommendedName>
        <fullName evidence="3">DNA alkylation repair protein</fullName>
    </recommendedName>
</protein>
<dbReference type="AlphaFoldDB" id="A0A1L8RIN1"/>
<comment type="caution">
    <text evidence="1">The sequence shown here is derived from an EMBL/GenBank/DDBJ whole genome shotgun (WGS) entry which is preliminary data.</text>
</comment>